<reference evidence="1 2" key="1">
    <citation type="submission" date="2020-08" db="EMBL/GenBank/DDBJ databases">
        <title>Genomic Encyclopedia of Type Strains, Phase IV (KMG-V): Genome sequencing to study the core and pangenomes of soil and plant-associated prokaryotes.</title>
        <authorList>
            <person name="Whitman W."/>
        </authorList>
    </citation>
    <scope>NUCLEOTIDE SEQUENCE [LARGE SCALE GENOMIC DNA]</scope>
    <source>
        <strain evidence="1 2">SEMIA 4089</strain>
    </source>
</reference>
<evidence type="ECO:0008006" key="3">
    <source>
        <dbReference type="Google" id="ProtNLM"/>
    </source>
</evidence>
<organism evidence="1 2">
    <name type="scientific">Rhizobium esperanzae</name>
    <dbReference type="NCBI Taxonomy" id="1967781"/>
    <lineage>
        <taxon>Bacteria</taxon>
        <taxon>Pseudomonadati</taxon>
        <taxon>Pseudomonadota</taxon>
        <taxon>Alphaproteobacteria</taxon>
        <taxon>Hyphomicrobiales</taxon>
        <taxon>Rhizobiaceae</taxon>
        <taxon>Rhizobium/Agrobacterium group</taxon>
        <taxon>Rhizobium</taxon>
    </lineage>
</organism>
<proteinExistence type="predicted"/>
<name>A0A7W6R5P4_9HYPH</name>
<evidence type="ECO:0000313" key="1">
    <source>
        <dbReference type="EMBL" id="MBB4236662.1"/>
    </source>
</evidence>
<dbReference type="Proteomes" id="UP000540909">
    <property type="component" value="Unassembled WGS sequence"/>
</dbReference>
<evidence type="ECO:0000313" key="2">
    <source>
        <dbReference type="Proteomes" id="UP000540909"/>
    </source>
</evidence>
<dbReference type="RefSeq" id="WP_184471246.1">
    <property type="nucleotide sequence ID" value="NZ_JACIFY010000011.1"/>
</dbReference>
<dbReference type="EMBL" id="JACIFY010000011">
    <property type="protein sequence ID" value="MBB4236662.1"/>
    <property type="molecule type" value="Genomic_DNA"/>
</dbReference>
<dbReference type="AlphaFoldDB" id="A0A7W6R5P4"/>
<sequence>MSAIFSFAYPDCIQVLTDGAWVSETGELMRVKTKSFASSRHPIAFTGRGTSSVQVMNIIDELLAFAESEKCAGVDAALGFAEAYFERMAKGGPFNGEIVIAAYSETKGTVHFVVACHDHYGLAAPFRLENPAAQILLGPTISLDDFPPGAFSPEDVASSNFPARHGAMIMEALRRKPARIIGWEREFFAVGGLCDLTTVNAAGADVRPLCGWADEVGKTIDPNAPRIYEGFTYAK</sequence>
<gene>
    <name evidence="1" type="ORF">GGD57_003252</name>
</gene>
<accession>A0A7W6R5P4</accession>
<comment type="caution">
    <text evidence="1">The sequence shown here is derived from an EMBL/GenBank/DDBJ whole genome shotgun (WGS) entry which is preliminary data.</text>
</comment>
<protein>
    <recommendedName>
        <fullName evidence="3">20S proteasome subunit A/B</fullName>
    </recommendedName>
</protein>